<keyword evidence="4" id="KW-1185">Reference proteome</keyword>
<proteinExistence type="predicted"/>
<dbReference type="Pfam" id="PF16411">
    <property type="entry name" value="SusF_SusE"/>
    <property type="match status" value="1"/>
</dbReference>
<evidence type="ECO:0000313" key="3">
    <source>
        <dbReference type="EMBL" id="SMD37954.1"/>
    </source>
</evidence>
<evidence type="ECO:0000313" key="4">
    <source>
        <dbReference type="Proteomes" id="UP000192472"/>
    </source>
</evidence>
<dbReference type="InterPro" id="IPR025970">
    <property type="entry name" value="SusE"/>
</dbReference>
<dbReference type="RefSeq" id="WP_084374188.1">
    <property type="nucleotide sequence ID" value="NZ_FWYF01000004.1"/>
</dbReference>
<dbReference type="CDD" id="cd12967">
    <property type="entry name" value="CBM_SusE-F_like_u1"/>
    <property type="match status" value="1"/>
</dbReference>
<dbReference type="Gene3D" id="2.60.40.3620">
    <property type="match status" value="2"/>
</dbReference>
<sequence>MKLYKYLSFFLCVLLIEACTDDSKVMVSDEVSSPIVSTPTSGSALVITEDNLEDNWTVTWEEADYGVNLAVTYLVEIDFKDNVFYSPAIVGSTQESSVTVTIAELNDLILAELNQDPNVLAEVELRIVAQSEGVSDLISDVVALDVTTFGDDGTPPVLTSPAASSATSIDDSNLSDQFAMAWDAAEFSSAGDVTYVIEAAVAGTDFATTAILGKTTETSLAITNEALNYYVVGNLGQNEATAVETEIRIKAITSTTELMSEVISFTVNTLDATEKGVLWTPGSHQGWDPSTAGTISQVGDHLFEGYMYFAEGAGFKFTSNPDWDHTNFGYESDGVLTKDGTKDGLSIEAGYYKFKVDTSALTYEAVQVTSFGLIGTATVGGWDTSTDMTYDPDANTWSITTDLVVGALKFRADNDWAINYGVKDINAKRGPLVFDAASFDIKADGNYTVILSFESGSSPYEFNYEIIEN</sequence>
<dbReference type="AlphaFoldDB" id="A0A1W2GN06"/>
<dbReference type="InterPro" id="IPR032187">
    <property type="entry name" value="SusF/SusE-like_C"/>
</dbReference>
<accession>A0A1W2GN06</accession>
<reference evidence="3 4" key="1">
    <citation type="submission" date="2017-04" db="EMBL/GenBank/DDBJ databases">
        <authorList>
            <person name="Afonso C.L."/>
            <person name="Miller P.J."/>
            <person name="Scott M.A."/>
            <person name="Spackman E."/>
            <person name="Goraichik I."/>
            <person name="Dimitrov K.M."/>
            <person name="Suarez D.L."/>
            <person name="Swayne D.E."/>
        </authorList>
    </citation>
    <scope>NUCLEOTIDE SEQUENCE [LARGE SCALE GENOMIC DNA]</scope>
    <source>
        <strain evidence="3 4">DSM 26133</strain>
    </source>
</reference>
<dbReference type="EMBL" id="FWYF01000004">
    <property type="protein sequence ID" value="SMD37954.1"/>
    <property type="molecule type" value="Genomic_DNA"/>
</dbReference>
<dbReference type="GO" id="GO:0019867">
    <property type="term" value="C:outer membrane"/>
    <property type="evidence" value="ECO:0007669"/>
    <property type="project" value="InterPro"/>
</dbReference>
<feature type="domain" description="SusE outer membrane protein" evidence="1">
    <location>
        <begin position="21"/>
        <end position="127"/>
    </location>
</feature>
<name>A0A1W2GN06_REIFA</name>
<feature type="domain" description="SusE outer membrane protein" evidence="1">
    <location>
        <begin position="151"/>
        <end position="250"/>
    </location>
</feature>
<protein>
    <submittedName>
        <fullName evidence="3">SusE outer membrane protein</fullName>
    </submittedName>
</protein>
<evidence type="ECO:0000259" key="1">
    <source>
        <dbReference type="Pfam" id="PF14292"/>
    </source>
</evidence>
<gene>
    <name evidence="3" type="ORF">SAMN04488029_3557</name>
</gene>
<feature type="domain" description="Outer membrane protein SusF/SusE-like C-terminal" evidence="2">
    <location>
        <begin position="282"/>
        <end position="364"/>
    </location>
</feature>
<dbReference type="STRING" id="692418.SAMN04488029_3557"/>
<dbReference type="GO" id="GO:2001070">
    <property type="term" value="F:starch binding"/>
    <property type="evidence" value="ECO:0007669"/>
    <property type="project" value="InterPro"/>
</dbReference>
<dbReference type="Pfam" id="PF14292">
    <property type="entry name" value="SusE"/>
    <property type="match status" value="2"/>
</dbReference>
<organism evidence="3 4">
    <name type="scientific">Reichenbachiella faecimaris</name>
    <dbReference type="NCBI Taxonomy" id="692418"/>
    <lineage>
        <taxon>Bacteria</taxon>
        <taxon>Pseudomonadati</taxon>
        <taxon>Bacteroidota</taxon>
        <taxon>Cytophagia</taxon>
        <taxon>Cytophagales</taxon>
        <taxon>Reichenbachiellaceae</taxon>
        <taxon>Reichenbachiella</taxon>
    </lineage>
</organism>
<dbReference type="OrthoDB" id="975117at2"/>
<evidence type="ECO:0000259" key="2">
    <source>
        <dbReference type="Pfam" id="PF16411"/>
    </source>
</evidence>
<dbReference type="Proteomes" id="UP000192472">
    <property type="component" value="Unassembled WGS sequence"/>
</dbReference>